<dbReference type="SUPFAM" id="SSF56219">
    <property type="entry name" value="DNase I-like"/>
    <property type="match status" value="1"/>
</dbReference>
<keyword evidence="4" id="KW-1185">Reference proteome</keyword>
<gene>
    <name evidence="3" type="ORF">Pan181_46410</name>
</gene>
<dbReference type="OrthoDB" id="9812856at2"/>
<reference evidence="3 4" key="1">
    <citation type="submission" date="2019-02" db="EMBL/GenBank/DDBJ databases">
        <title>Deep-cultivation of Planctomycetes and their phenomic and genomic characterization uncovers novel biology.</title>
        <authorList>
            <person name="Wiegand S."/>
            <person name="Jogler M."/>
            <person name="Boedeker C."/>
            <person name="Pinto D."/>
            <person name="Vollmers J."/>
            <person name="Rivas-Marin E."/>
            <person name="Kohn T."/>
            <person name="Peeters S.H."/>
            <person name="Heuer A."/>
            <person name="Rast P."/>
            <person name="Oberbeckmann S."/>
            <person name="Bunk B."/>
            <person name="Jeske O."/>
            <person name="Meyerdierks A."/>
            <person name="Storesund J.E."/>
            <person name="Kallscheuer N."/>
            <person name="Luecker S."/>
            <person name="Lage O.M."/>
            <person name="Pohl T."/>
            <person name="Merkel B.J."/>
            <person name="Hornburger P."/>
            <person name="Mueller R.-W."/>
            <person name="Bruemmer F."/>
            <person name="Labrenz M."/>
            <person name="Spormann A.M."/>
            <person name="Op den Camp H."/>
            <person name="Overmann J."/>
            <person name="Amann R."/>
            <person name="Jetten M.S.M."/>
            <person name="Mascher T."/>
            <person name="Medema M.H."/>
            <person name="Devos D.P."/>
            <person name="Kaster A.-K."/>
            <person name="Ovreas L."/>
            <person name="Rohde M."/>
            <person name="Galperin M.Y."/>
            <person name="Jogler C."/>
        </authorList>
    </citation>
    <scope>NUCLEOTIDE SEQUENCE [LARGE SCALE GENOMIC DNA]</scope>
    <source>
        <strain evidence="3 4">Pan181</strain>
    </source>
</reference>
<keyword evidence="3" id="KW-0378">Hydrolase</keyword>
<feature type="chain" id="PRO_5021861953" evidence="1">
    <location>
        <begin position="23"/>
        <end position="421"/>
    </location>
</feature>
<dbReference type="GO" id="GO:0004527">
    <property type="term" value="F:exonuclease activity"/>
    <property type="evidence" value="ECO:0007669"/>
    <property type="project" value="UniProtKB-KW"/>
</dbReference>
<dbReference type="EMBL" id="CP036278">
    <property type="protein sequence ID" value="QDU58406.1"/>
    <property type="molecule type" value="Genomic_DNA"/>
</dbReference>
<evidence type="ECO:0000313" key="4">
    <source>
        <dbReference type="Proteomes" id="UP000315750"/>
    </source>
</evidence>
<feature type="signal peptide" evidence="1">
    <location>
        <begin position="1"/>
        <end position="22"/>
    </location>
</feature>
<accession>A0A518AUL0</accession>
<proteinExistence type="predicted"/>
<keyword evidence="1" id="KW-0732">Signal</keyword>
<dbReference type="PANTHER" id="PTHR41349:SF1">
    <property type="entry name" value="PROTEIN CBG08683"/>
    <property type="match status" value="1"/>
</dbReference>
<protein>
    <submittedName>
        <fullName evidence="3">Endonuclease/Exonuclease/phosphatase family protein</fullName>
    </submittedName>
</protein>
<dbReference type="InterPro" id="IPR005135">
    <property type="entry name" value="Endo/exonuclease/phosphatase"/>
</dbReference>
<keyword evidence="3" id="KW-0255">Endonuclease</keyword>
<dbReference type="Gene3D" id="3.60.10.10">
    <property type="entry name" value="Endonuclease/exonuclease/phosphatase"/>
    <property type="match status" value="1"/>
</dbReference>
<feature type="domain" description="Endonuclease/exonuclease/phosphatase" evidence="2">
    <location>
        <begin position="34"/>
        <end position="274"/>
    </location>
</feature>
<evidence type="ECO:0000313" key="3">
    <source>
        <dbReference type="EMBL" id="QDU58406.1"/>
    </source>
</evidence>
<dbReference type="GO" id="GO:0004519">
    <property type="term" value="F:endonuclease activity"/>
    <property type="evidence" value="ECO:0007669"/>
    <property type="project" value="UniProtKB-KW"/>
</dbReference>
<keyword evidence="3" id="KW-0269">Exonuclease</keyword>
<dbReference type="Proteomes" id="UP000315750">
    <property type="component" value="Chromosome"/>
</dbReference>
<sequence precursor="true">MNAMLRTLALLCCIMVCRCIQADEPAAGQPLRIMTFNVWSGENTTGGRNKLVEIIEASQADIVGLQEMGNTAGQQVASALGMYYQQQSGGDIQVLSRFPIVNTTTSGRGVQISLAEQTDVWLFNSHLAAYPYQPYDLRDGALPMDEAAVIAAAEAARGATVDSYLGEMQSLLQSGQPVFFTGDFNEPSHLDWTAEAATATLRPYDLQVAYPASSKIVAAGMTDSFRAVRPDEVNDPGYTWTPGYPPPNQSRDEVHDRIDIVYHSGIGVTPSTAEIIGPDYGDGISDIEVAGYNADHRAVVVEYLIDSDFCFVFGDLNGDCLLDTADWVILRDNQRADLSGLSFDEARALGDLNGDYRNDFADYSLFKRAFIDQQGSAAWAEMTNGIAAVPEPDGIMLAVFLATVGIAAKALARFPKRFHSL</sequence>
<dbReference type="Pfam" id="PF03372">
    <property type="entry name" value="Exo_endo_phos"/>
    <property type="match status" value="1"/>
</dbReference>
<dbReference type="InterPro" id="IPR036691">
    <property type="entry name" value="Endo/exonu/phosph_ase_sf"/>
</dbReference>
<dbReference type="Gene3D" id="1.10.1330.10">
    <property type="entry name" value="Dockerin domain"/>
    <property type="match status" value="1"/>
</dbReference>
<dbReference type="AlphaFoldDB" id="A0A518AUL0"/>
<keyword evidence="3" id="KW-0540">Nuclease</keyword>
<dbReference type="PANTHER" id="PTHR41349">
    <property type="match status" value="1"/>
</dbReference>
<dbReference type="SUPFAM" id="SSF63446">
    <property type="entry name" value="Type I dockerin domain"/>
    <property type="match status" value="1"/>
</dbReference>
<dbReference type="GO" id="GO:0000272">
    <property type="term" value="P:polysaccharide catabolic process"/>
    <property type="evidence" value="ECO:0007669"/>
    <property type="project" value="InterPro"/>
</dbReference>
<dbReference type="KEGG" id="amuc:Pan181_46410"/>
<evidence type="ECO:0000259" key="2">
    <source>
        <dbReference type="Pfam" id="PF03372"/>
    </source>
</evidence>
<name>A0A518AUL0_9BACT</name>
<dbReference type="InterPro" id="IPR036439">
    <property type="entry name" value="Dockerin_dom_sf"/>
</dbReference>
<organism evidence="3 4">
    <name type="scientific">Aeoliella mucimassa</name>
    <dbReference type="NCBI Taxonomy" id="2527972"/>
    <lineage>
        <taxon>Bacteria</taxon>
        <taxon>Pseudomonadati</taxon>
        <taxon>Planctomycetota</taxon>
        <taxon>Planctomycetia</taxon>
        <taxon>Pirellulales</taxon>
        <taxon>Lacipirellulaceae</taxon>
        <taxon>Aeoliella</taxon>
    </lineage>
</organism>
<evidence type="ECO:0000256" key="1">
    <source>
        <dbReference type="SAM" id="SignalP"/>
    </source>
</evidence>